<gene>
    <name evidence="2" type="ORF">PCANC_27587</name>
    <name evidence="3" type="ORF">PCASD_25429</name>
</gene>
<dbReference type="EMBL" id="PGCJ01001286">
    <property type="protein sequence ID" value="PLW06750.1"/>
    <property type="molecule type" value="Genomic_DNA"/>
</dbReference>
<evidence type="ECO:0000313" key="2">
    <source>
        <dbReference type="EMBL" id="PLW06750.1"/>
    </source>
</evidence>
<dbReference type="AlphaFoldDB" id="A0A2N5S0H5"/>
<dbReference type="EMBL" id="PGCI01001061">
    <property type="protein sequence ID" value="PLW08506.1"/>
    <property type="molecule type" value="Genomic_DNA"/>
</dbReference>
<sequence length="130" mass="13642">MAIQLKGGYWAGRPTGGPNPHEFGPGSGQIFGENSYIGPARLAQDLGWFLSGDLSGAQRACSSPGARQSSSGLRSQESSMQTRSNQNHHSKSVASHTGADEDITSANEDIQEIGTDSHEQQASTLPSPCN</sequence>
<evidence type="ECO:0000256" key="1">
    <source>
        <dbReference type="SAM" id="MobiDB-lite"/>
    </source>
</evidence>
<comment type="caution">
    <text evidence="2">The sequence shown here is derived from an EMBL/GenBank/DDBJ whole genome shotgun (WGS) entry which is preliminary data.</text>
</comment>
<dbReference type="Proteomes" id="UP000235388">
    <property type="component" value="Unassembled WGS sequence"/>
</dbReference>
<reference evidence="4 5" key="1">
    <citation type="submission" date="2017-11" db="EMBL/GenBank/DDBJ databases">
        <title>De novo assembly and phasing of dikaryotic genomes from two isolates of Puccinia coronata f. sp. avenae, the causal agent of oat crown rust.</title>
        <authorList>
            <person name="Miller M.E."/>
            <person name="Zhang Y."/>
            <person name="Omidvar V."/>
            <person name="Sperschneider J."/>
            <person name="Schwessinger B."/>
            <person name="Raley C."/>
            <person name="Palmer J.M."/>
            <person name="Garnica D."/>
            <person name="Upadhyaya N."/>
            <person name="Rathjen J."/>
            <person name="Taylor J.M."/>
            <person name="Park R.F."/>
            <person name="Dodds P.N."/>
            <person name="Hirsch C.D."/>
            <person name="Kianian S.F."/>
            <person name="Figueroa M."/>
        </authorList>
    </citation>
    <scope>NUCLEOTIDE SEQUENCE [LARGE SCALE GENOMIC DNA]</scope>
    <source>
        <strain evidence="2">12NC29</strain>
        <strain evidence="3">12SD80</strain>
    </source>
</reference>
<evidence type="ECO:0000313" key="5">
    <source>
        <dbReference type="Proteomes" id="UP000235392"/>
    </source>
</evidence>
<accession>A0A2N5S0H5</accession>
<feature type="compositionally biased region" description="Polar residues" evidence="1">
    <location>
        <begin position="120"/>
        <end position="130"/>
    </location>
</feature>
<name>A0A2N5S0H5_9BASI</name>
<evidence type="ECO:0000313" key="4">
    <source>
        <dbReference type="Proteomes" id="UP000235388"/>
    </source>
</evidence>
<evidence type="ECO:0000313" key="3">
    <source>
        <dbReference type="EMBL" id="PLW08506.1"/>
    </source>
</evidence>
<feature type="region of interest" description="Disordered" evidence="1">
    <location>
        <begin position="1"/>
        <end position="34"/>
    </location>
</feature>
<proteinExistence type="predicted"/>
<protein>
    <submittedName>
        <fullName evidence="2">Uncharacterized protein</fullName>
    </submittedName>
</protein>
<dbReference type="Proteomes" id="UP000235392">
    <property type="component" value="Unassembled WGS sequence"/>
</dbReference>
<feature type="region of interest" description="Disordered" evidence="1">
    <location>
        <begin position="56"/>
        <end position="130"/>
    </location>
</feature>
<organism evidence="2 4">
    <name type="scientific">Puccinia coronata f. sp. avenae</name>
    <dbReference type="NCBI Taxonomy" id="200324"/>
    <lineage>
        <taxon>Eukaryota</taxon>
        <taxon>Fungi</taxon>
        <taxon>Dikarya</taxon>
        <taxon>Basidiomycota</taxon>
        <taxon>Pucciniomycotina</taxon>
        <taxon>Pucciniomycetes</taxon>
        <taxon>Pucciniales</taxon>
        <taxon>Pucciniaceae</taxon>
        <taxon>Puccinia</taxon>
    </lineage>
</organism>
<keyword evidence="4" id="KW-1185">Reference proteome</keyword>
<feature type="compositionally biased region" description="Low complexity" evidence="1">
    <location>
        <begin position="68"/>
        <end position="81"/>
    </location>
</feature>